<feature type="domain" description="Gfo/Idh/MocA-like oxidoreductase N-terminal" evidence="3">
    <location>
        <begin position="4"/>
        <end position="120"/>
    </location>
</feature>
<dbReference type="InterPro" id="IPR036291">
    <property type="entry name" value="NAD(P)-bd_dom_sf"/>
</dbReference>
<dbReference type="Proteomes" id="UP001185012">
    <property type="component" value="Unassembled WGS sequence"/>
</dbReference>
<evidence type="ECO:0000259" key="4">
    <source>
        <dbReference type="Pfam" id="PF02894"/>
    </source>
</evidence>
<evidence type="ECO:0000313" key="6">
    <source>
        <dbReference type="Proteomes" id="UP001185012"/>
    </source>
</evidence>
<dbReference type="NCBIfam" id="NF008607">
    <property type="entry name" value="PRK11579.1"/>
    <property type="match status" value="1"/>
</dbReference>
<dbReference type="PANTHER" id="PTHR43708:SF5">
    <property type="entry name" value="CONSERVED EXPRESSED OXIDOREDUCTASE (EUROFUNG)-RELATED"/>
    <property type="match status" value="1"/>
</dbReference>
<feature type="domain" description="Gfo/Idh/MocA-like oxidoreductase C-terminal" evidence="4">
    <location>
        <begin position="135"/>
        <end position="345"/>
    </location>
</feature>
<dbReference type="GO" id="GO:0102497">
    <property type="term" value="F:scyllo-inositol dehydrogenase (NADP+) activity"/>
    <property type="evidence" value="ECO:0007669"/>
    <property type="project" value="UniProtKB-EC"/>
</dbReference>
<protein>
    <submittedName>
        <fullName evidence="5">Scyllo-inositol 2-dehydrogenase (NADP+)</fullName>
        <ecNumber evidence="5">1.1.1.371</ecNumber>
    </submittedName>
</protein>
<dbReference type="PANTHER" id="PTHR43708">
    <property type="entry name" value="CONSERVED EXPRESSED OXIDOREDUCTASE (EUROFUNG)"/>
    <property type="match status" value="1"/>
</dbReference>
<dbReference type="SUPFAM" id="SSF51735">
    <property type="entry name" value="NAD(P)-binding Rossmann-fold domains"/>
    <property type="match status" value="1"/>
</dbReference>
<dbReference type="EC" id="1.1.1.371" evidence="5"/>
<dbReference type="Pfam" id="PF01408">
    <property type="entry name" value="GFO_IDH_MocA"/>
    <property type="match status" value="1"/>
</dbReference>
<sequence length="347" mass="39037">MDPIRVGIIGYGLAGSVFHAPLVESVPGFTWMAAVTANRGEEVVRNHPHVRVESDPEALFADPSVDLVVVASPNETHFSLAKRALLAGKHVVVDKPFVIRSEEGDELNRLALDRGRVLSAFHNRRWDNDFLTLRSCMEAGRMGEVHTYHARWDRFRPQVRDRWRERDEPGAGTLYDLGSHLIDQALCLFGMPDTVTADLFPQRWGAQVPDYFYLTLAYGKRRRVVLSGGSMVAEPGPRFEVHGERGSFIKWGLDGQEEDLKKGRRPKDPGWGEEDPHFYATLVVEDGRRISERVPTLRGSYESYYEGVRNAIRGHAPVPVTADEATQVIRVIERAVESAALGRTVDW</sequence>
<gene>
    <name evidence="5" type="ORF">JOE21_003595</name>
</gene>
<evidence type="ECO:0000256" key="2">
    <source>
        <dbReference type="ARBA" id="ARBA00023002"/>
    </source>
</evidence>
<comment type="similarity">
    <text evidence="1">Belongs to the Gfo/Idh/MocA family.</text>
</comment>
<evidence type="ECO:0000259" key="3">
    <source>
        <dbReference type="Pfam" id="PF01408"/>
    </source>
</evidence>
<dbReference type="Gene3D" id="3.30.360.10">
    <property type="entry name" value="Dihydrodipicolinate Reductase, domain 2"/>
    <property type="match status" value="1"/>
</dbReference>
<accession>A0ABU1ISM9</accession>
<proteinExistence type="inferred from homology"/>
<reference evidence="5 6" key="1">
    <citation type="submission" date="2023-07" db="EMBL/GenBank/DDBJ databases">
        <title>Genomic Encyclopedia of Type Strains, Phase IV (KMG-IV): sequencing the most valuable type-strain genomes for metagenomic binning, comparative biology and taxonomic classification.</title>
        <authorList>
            <person name="Goeker M."/>
        </authorList>
    </citation>
    <scope>NUCLEOTIDE SEQUENCE [LARGE SCALE GENOMIC DNA]</scope>
    <source>
        <strain evidence="5 6">DSM 45903</strain>
    </source>
</reference>
<dbReference type="Pfam" id="PF02894">
    <property type="entry name" value="GFO_IDH_MocA_C"/>
    <property type="match status" value="1"/>
</dbReference>
<dbReference type="EMBL" id="JAVDQG010000010">
    <property type="protein sequence ID" value="MDR6227572.1"/>
    <property type="molecule type" value="Genomic_DNA"/>
</dbReference>
<keyword evidence="6" id="KW-1185">Reference proteome</keyword>
<dbReference type="Gene3D" id="3.40.50.720">
    <property type="entry name" value="NAD(P)-binding Rossmann-like Domain"/>
    <property type="match status" value="1"/>
</dbReference>
<evidence type="ECO:0000256" key="1">
    <source>
        <dbReference type="ARBA" id="ARBA00010928"/>
    </source>
</evidence>
<dbReference type="InterPro" id="IPR051317">
    <property type="entry name" value="Gfo/Idh/MocA_oxidoreduct"/>
</dbReference>
<dbReference type="InterPro" id="IPR000683">
    <property type="entry name" value="Gfo/Idh/MocA-like_OxRdtase_N"/>
</dbReference>
<name>A0ABU1ISM9_9BACL</name>
<keyword evidence="2 5" id="KW-0560">Oxidoreductase</keyword>
<organism evidence="5 6">
    <name type="scientific">Desmospora profundinema</name>
    <dbReference type="NCBI Taxonomy" id="1571184"/>
    <lineage>
        <taxon>Bacteria</taxon>
        <taxon>Bacillati</taxon>
        <taxon>Bacillota</taxon>
        <taxon>Bacilli</taxon>
        <taxon>Bacillales</taxon>
        <taxon>Thermoactinomycetaceae</taxon>
        <taxon>Desmospora</taxon>
    </lineage>
</organism>
<comment type="caution">
    <text evidence="5">The sequence shown here is derived from an EMBL/GenBank/DDBJ whole genome shotgun (WGS) entry which is preliminary data.</text>
</comment>
<evidence type="ECO:0000313" key="5">
    <source>
        <dbReference type="EMBL" id="MDR6227572.1"/>
    </source>
</evidence>
<dbReference type="InterPro" id="IPR004104">
    <property type="entry name" value="Gfo/Idh/MocA-like_OxRdtase_C"/>
</dbReference>
<dbReference type="RefSeq" id="WP_309868665.1">
    <property type="nucleotide sequence ID" value="NZ_JAVDQG010000010.1"/>
</dbReference>